<dbReference type="GO" id="GO:0070403">
    <property type="term" value="F:NAD+ binding"/>
    <property type="evidence" value="ECO:0007669"/>
    <property type="project" value="InterPro"/>
</dbReference>
<evidence type="ECO:0000313" key="4">
    <source>
        <dbReference type="EMBL" id="KKQ25145.1"/>
    </source>
</evidence>
<evidence type="ECO:0000256" key="1">
    <source>
        <dbReference type="ARBA" id="ARBA00023002"/>
    </source>
</evidence>
<feature type="domain" description="Prephenate dehydratase" evidence="2">
    <location>
        <begin position="245"/>
        <end position="429"/>
    </location>
</feature>
<dbReference type="InterPro" id="IPR046826">
    <property type="entry name" value="PDH_N"/>
</dbReference>
<dbReference type="SUPFAM" id="SSF51735">
    <property type="entry name" value="NAD(P)-binding Rossmann-fold domains"/>
    <property type="match status" value="1"/>
</dbReference>
<evidence type="ECO:0000259" key="2">
    <source>
        <dbReference type="PROSITE" id="PS51171"/>
    </source>
</evidence>
<dbReference type="EMBL" id="LBSV01000011">
    <property type="protein sequence ID" value="KKQ25145.1"/>
    <property type="molecule type" value="Genomic_DNA"/>
</dbReference>
<dbReference type="GO" id="GO:0008977">
    <property type="term" value="F:prephenate dehydrogenase (NAD+) activity"/>
    <property type="evidence" value="ECO:0007669"/>
    <property type="project" value="InterPro"/>
</dbReference>
<dbReference type="PROSITE" id="PS51171">
    <property type="entry name" value="PREPHENATE_DEHYDR_3"/>
    <property type="match status" value="1"/>
</dbReference>
<dbReference type="InterPro" id="IPR036291">
    <property type="entry name" value="NAD(P)-bd_dom_sf"/>
</dbReference>
<dbReference type="SUPFAM" id="SSF53850">
    <property type="entry name" value="Periplasmic binding protein-like II"/>
    <property type="match status" value="1"/>
</dbReference>
<dbReference type="GO" id="GO:0004664">
    <property type="term" value="F:prephenate dehydratase activity"/>
    <property type="evidence" value="ECO:0007669"/>
    <property type="project" value="InterPro"/>
</dbReference>
<dbReference type="PROSITE" id="PS51176">
    <property type="entry name" value="PDH_ADH"/>
    <property type="match status" value="1"/>
</dbReference>
<dbReference type="InterPro" id="IPR059064">
    <property type="entry name" value="TYRAAT2_C"/>
</dbReference>
<dbReference type="GO" id="GO:0004665">
    <property type="term" value="F:prephenate dehydrogenase (NADP+) activity"/>
    <property type="evidence" value="ECO:0007669"/>
    <property type="project" value="InterPro"/>
</dbReference>
<dbReference type="PANTHER" id="PTHR43207">
    <property type="entry name" value="AROGENATE DEHYDROGENASE-RELATED"/>
    <property type="match status" value="1"/>
</dbReference>
<dbReference type="Pfam" id="PF02153">
    <property type="entry name" value="PDH_N"/>
    <property type="match status" value="1"/>
</dbReference>
<comment type="caution">
    <text evidence="4">The sequence shown here is derived from an EMBL/GenBank/DDBJ whole genome shotgun (WGS) entry which is preliminary data.</text>
</comment>
<protein>
    <submittedName>
        <fullName evidence="4">Prephenate dehydrogenase</fullName>
    </submittedName>
</protein>
<keyword evidence="1" id="KW-0560">Oxidoreductase</keyword>
<feature type="domain" description="Prephenate/arogenate dehydrogenase" evidence="3">
    <location>
        <begin position="2"/>
        <end position="266"/>
    </location>
</feature>
<dbReference type="GO" id="GO:0009094">
    <property type="term" value="P:L-phenylalanine biosynthetic process"/>
    <property type="evidence" value="ECO:0007669"/>
    <property type="project" value="UniProtKB-UniPathway"/>
</dbReference>
<dbReference type="Pfam" id="PF00800">
    <property type="entry name" value="PDT"/>
    <property type="match status" value="1"/>
</dbReference>
<dbReference type="AlphaFoldDB" id="A0A0G0GGG8"/>
<dbReference type="Gene3D" id="3.40.50.720">
    <property type="entry name" value="NAD(P)-binding Rossmann-like Domain"/>
    <property type="match status" value="1"/>
</dbReference>
<dbReference type="GO" id="GO:0006571">
    <property type="term" value="P:tyrosine biosynthetic process"/>
    <property type="evidence" value="ECO:0007669"/>
    <property type="project" value="InterPro"/>
</dbReference>
<dbReference type="InterPro" id="IPR045011">
    <property type="entry name" value="TYRAAT1/2"/>
</dbReference>
<gene>
    <name evidence="4" type="ORF">US40_C0011G0030</name>
</gene>
<evidence type="ECO:0000313" key="5">
    <source>
        <dbReference type="Proteomes" id="UP000034917"/>
    </source>
</evidence>
<name>A0A0G0GGG8_9BACT</name>
<organism evidence="4 5">
    <name type="scientific">Candidatus Roizmanbacteria bacterium GW2011_GWC2_37_13</name>
    <dbReference type="NCBI Taxonomy" id="1618486"/>
    <lineage>
        <taxon>Bacteria</taxon>
        <taxon>Candidatus Roizmaniibacteriota</taxon>
    </lineage>
</organism>
<dbReference type="Proteomes" id="UP000034917">
    <property type="component" value="Unassembled WGS sequence"/>
</dbReference>
<sequence length="429" mass="49299">MKKVAIIGNGRFGKVLFKLLKDDFLVSVFDSKNSKTENDLKKIYENEVIFFAVPISTFESIIKNHKKHFKDNHLLIDVLSVKMHPKKVFEKHLKGLKTQALLTHPMFGPDSSKNGFDGLPMIMDRFKTDDKNYDFWKKFFIKKGLKAIEMPAQTHDQLAANSQGLTHFIGRLLEKFGFEQTEIDSLGAKKLQEVMGQTCNDTWQLFKDLQNFNPYTKTMRLRLGRVYDKLYDKLLPKRVNRNHLVFGIQGGRGSFNEEALLFWTSQNDISIKYLYTTEKVLKNLHEGNIDSGLFAIQNAVGGVVEESTHAMAKYKFKIVKEFEILIRHFLMKRKGISIDKISSIMAHPQNFRQCKNNLSIKYPYLKLVSGQGDLLDTARCAEALAKSKIDKNTAILGPKILAEIYNLEIIDENLQDSKNNLTTFFLVSR</sequence>
<reference evidence="4 5" key="1">
    <citation type="journal article" date="2015" name="Nature">
        <title>rRNA introns, odd ribosomes, and small enigmatic genomes across a large radiation of phyla.</title>
        <authorList>
            <person name="Brown C.T."/>
            <person name="Hug L.A."/>
            <person name="Thomas B.C."/>
            <person name="Sharon I."/>
            <person name="Castelle C.J."/>
            <person name="Singh A."/>
            <person name="Wilkins M.J."/>
            <person name="Williams K.H."/>
            <person name="Banfield J.F."/>
        </authorList>
    </citation>
    <scope>NUCLEOTIDE SEQUENCE [LARGE SCALE GENOMIC DNA]</scope>
</reference>
<accession>A0A0G0GGG8</accession>
<dbReference type="Gene3D" id="3.40.190.10">
    <property type="entry name" value="Periplasmic binding protein-like II"/>
    <property type="match status" value="2"/>
</dbReference>
<proteinExistence type="predicted"/>
<dbReference type="UniPathway" id="UPA00121">
    <property type="reaction ID" value="UER00345"/>
</dbReference>
<dbReference type="Pfam" id="PF26213">
    <property type="entry name" value="TYRAAT1_C"/>
    <property type="match status" value="1"/>
</dbReference>
<dbReference type="PANTHER" id="PTHR43207:SF4">
    <property type="entry name" value="AROGENATE DEHYDROGENASE 2, CHLOROPLASTIC"/>
    <property type="match status" value="1"/>
</dbReference>
<dbReference type="InterPro" id="IPR003099">
    <property type="entry name" value="Prephen_DH"/>
</dbReference>
<dbReference type="InterPro" id="IPR001086">
    <property type="entry name" value="Preph_deHydtase"/>
</dbReference>
<evidence type="ECO:0000259" key="3">
    <source>
        <dbReference type="PROSITE" id="PS51176"/>
    </source>
</evidence>
<dbReference type="GO" id="GO:0033730">
    <property type="term" value="F:arogenate dehydrogenase (NADP+) activity"/>
    <property type="evidence" value="ECO:0007669"/>
    <property type="project" value="InterPro"/>
</dbReference>